<name>A0A6J4MN42_9ACTN</name>
<evidence type="ECO:0000256" key="1">
    <source>
        <dbReference type="SAM" id="MobiDB-lite"/>
    </source>
</evidence>
<gene>
    <name evidence="2" type="ORF">AVDCRST_MAG16-3210</name>
</gene>
<feature type="region of interest" description="Disordered" evidence="1">
    <location>
        <begin position="21"/>
        <end position="45"/>
    </location>
</feature>
<protein>
    <submittedName>
        <fullName evidence="2">Uncharacterized protein</fullName>
    </submittedName>
</protein>
<accession>A0A6J4MN42</accession>
<proteinExistence type="predicted"/>
<feature type="non-terminal residue" evidence="2">
    <location>
        <position position="45"/>
    </location>
</feature>
<evidence type="ECO:0000313" key="2">
    <source>
        <dbReference type="EMBL" id="CAA9362648.1"/>
    </source>
</evidence>
<dbReference type="EMBL" id="CADCUE010000297">
    <property type="protein sequence ID" value="CAA9362648.1"/>
    <property type="molecule type" value="Genomic_DNA"/>
</dbReference>
<reference evidence="2" key="1">
    <citation type="submission" date="2020-02" db="EMBL/GenBank/DDBJ databases">
        <authorList>
            <person name="Meier V. D."/>
        </authorList>
    </citation>
    <scope>NUCLEOTIDE SEQUENCE</scope>
    <source>
        <strain evidence="2">AVDCRST_MAG16</strain>
    </source>
</reference>
<feature type="non-terminal residue" evidence="2">
    <location>
        <position position="1"/>
    </location>
</feature>
<sequence length="45" mass="4834">CWPRATTGCSTCRPCCWRWPPRSRTSTRASCSAGSPSTSPASRSS</sequence>
<dbReference type="AlphaFoldDB" id="A0A6J4MN42"/>
<organism evidence="2">
    <name type="scientific">uncultured Frankineae bacterium</name>
    <dbReference type="NCBI Taxonomy" id="437475"/>
    <lineage>
        <taxon>Bacteria</taxon>
        <taxon>Bacillati</taxon>
        <taxon>Actinomycetota</taxon>
        <taxon>Actinomycetes</taxon>
        <taxon>Frankiales</taxon>
        <taxon>environmental samples</taxon>
    </lineage>
</organism>